<dbReference type="OrthoDB" id="1448313at2"/>
<protein>
    <submittedName>
        <fullName evidence="1">Uncharacterized protein</fullName>
    </submittedName>
</protein>
<name>M7NH68_9BACT</name>
<dbReference type="RefSeq" id="WP_009197086.1">
    <property type="nucleotide sequence ID" value="NZ_AODQ01000139.1"/>
</dbReference>
<evidence type="ECO:0000313" key="1">
    <source>
        <dbReference type="EMBL" id="EMR01160.1"/>
    </source>
</evidence>
<proteinExistence type="predicted"/>
<keyword evidence="2" id="KW-1185">Reference proteome</keyword>
<gene>
    <name evidence="1" type="ORF">ADICEAN_03707</name>
</gene>
<reference evidence="1 2" key="1">
    <citation type="journal article" date="2013" name="Genome Announc.">
        <title>Draft Genome Sequence of Cesiribacter andamanensis Strain AMV16T, Isolated from a Soil Sample from a Mud Volcano in the Andaman Islands, India.</title>
        <authorList>
            <person name="Shivaji S."/>
            <person name="Ara S."/>
            <person name="Begum Z."/>
            <person name="Srinivas T.N."/>
            <person name="Singh A."/>
            <person name="Kumar Pinnaka A."/>
        </authorList>
    </citation>
    <scope>NUCLEOTIDE SEQUENCE [LARGE SCALE GENOMIC DNA]</scope>
    <source>
        <strain evidence="1 2">AMV16</strain>
    </source>
</reference>
<dbReference type="AlphaFoldDB" id="M7NH68"/>
<dbReference type="Proteomes" id="UP000011910">
    <property type="component" value="Unassembled WGS sequence"/>
</dbReference>
<accession>M7NH68</accession>
<comment type="caution">
    <text evidence="1">The sequence shown here is derived from an EMBL/GenBank/DDBJ whole genome shotgun (WGS) entry which is preliminary data.</text>
</comment>
<sequence>MNIEITRTTESFGDAYSISINSFLLYSACLETRHFFDNALVLSRLDHGKHPRLLLSRNLSFFTASYDLLHWNETMHAWEEHYAQFKTRSLWKSHYQCLHQQDVYDIYTHPNQLRSVYKNEQMIACWERAALAPTDTDCYKITADDDCEVELLISFCLILDNFSSSNKQGLVQLELGLQAEARPFDPAWKPKYAPLDHLWTSSL</sequence>
<evidence type="ECO:0000313" key="2">
    <source>
        <dbReference type="Proteomes" id="UP000011910"/>
    </source>
</evidence>
<dbReference type="STRING" id="1279009.ADICEAN_03707"/>
<organism evidence="1 2">
    <name type="scientific">Cesiribacter andamanensis AMV16</name>
    <dbReference type="NCBI Taxonomy" id="1279009"/>
    <lineage>
        <taxon>Bacteria</taxon>
        <taxon>Pseudomonadati</taxon>
        <taxon>Bacteroidota</taxon>
        <taxon>Cytophagia</taxon>
        <taxon>Cytophagales</taxon>
        <taxon>Cesiribacteraceae</taxon>
        <taxon>Cesiribacter</taxon>
    </lineage>
</organism>
<dbReference type="EMBL" id="AODQ01000139">
    <property type="protein sequence ID" value="EMR01160.1"/>
    <property type="molecule type" value="Genomic_DNA"/>
</dbReference>